<evidence type="ECO:0000256" key="6">
    <source>
        <dbReference type="ARBA" id="ARBA00023211"/>
    </source>
</evidence>
<feature type="compositionally biased region" description="Low complexity" evidence="12">
    <location>
        <begin position="411"/>
        <end position="443"/>
    </location>
</feature>
<reference evidence="15 16" key="1">
    <citation type="submission" date="2018-05" db="EMBL/GenBank/DDBJ databases">
        <title>Evolution of GPA BGCs.</title>
        <authorList>
            <person name="Waglechner N."/>
            <person name="Wright G.D."/>
        </authorList>
    </citation>
    <scope>NUCLEOTIDE SEQUENCE [LARGE SCALE GENOMIC DNA]</scope>
    <source>
        <strain evidence="15 16">DSM 5908</strain>
    </source>
</reference>
<evidence type="ECO:0000256" key="13">
    <source>
        <dbReference type="SAM" id="Phobius"/>
    </source>
</evidence>
<dbReference type="SMART" id="SM00331">
    <property type="entry name" value="PP2C_SIG"/>
    <property type="match status" value="1"/>
</dbReference>
<keyword evidence="6" id="KW-0464">Manganese</keyword>
<evidence type="ECO:0000256" key="3">
    <source>
        <dbReference type="ARBA" id="ARBA00022723"/>
    </source>
</evidence>
<dbReference type="InterPro" id="IPR015655">
    <property type="entry name" value="PP2C"/>
</dbReference>
<evidence type="ECO:0000313" key="15">
    <source>
        <dbReference type="EMBL" id="RSM34768.1"/>
    </source>
</evidence>
<dbReference type="Pfam" id="PF00481">
    <property type="entry name" value="PP2C"/>
    <property type="match status" value="1"/>
</dbReference>
<evidence type="ECO:0000259" key="14">
    <source>
        <dbReference type="PROSITE" id="PS51746"/>
    </source>
</evidence>
<keyword evidence="3" id="KW-0479">Metal-binding</keyword>
<comment type="catalytic activity">
    <reaction evidence="8">
        <text>O-phospho-L-threonyl-[protein] + H2O = L-threonyl-[protein] + phosphate</text>
        <dbReference type="Rhea" id="RHEA:47004"/>
        <dbReference type="Rhea" id="RHEA-COMP:11060"/>
        <dbReference type="Rhea" id="RHEA-COMP:11605"/>
        <dbReference type="ChEBI" id="CHEBI:15377"/>
        <dbReference type="ChEBI" id="CHEBI:30013"/>
        <dbReference type="ChEBI" id="CHEBI:43474"/>
        <dbReference type="ChEBI" id="CHEBI:61977"/>
        <dbReference type="EC" id="3.1.3.16"/>
    </reaction>
</comment>
<evidence type="ECO:0000256" key="7">
    <source>
        <dbReference type="ARBA" id="ARBA00047761"/>
    </source>
</evidence>
<dbReference type="InterPro" id="IPR036457">
    <property type="entry name" value="PPM-type-like_dom_sf"/>
</dbReference>
<dbReference type="AlphaFoldDB" id="A0A428VVF7"/>
<evidence type="ECO:0000256" key="2">
    <source>
        <dbReference type="ARBA" id="ARBA00013081"/>
    </source>
</evidence>
<dbReference type="SUPFAM" id="SSF81606">
    <property type="entry name" value="PP2C-like"/>
    <property type="match status" value="1"/>
</dbReference>
<feature type="region of interest" description="Disordered" evidence="12">
    <location>
        <begin position="411"/>
        <end position="465"/>
    </location>
</feature>
<dbReference type="PROSITE" id="PS51746">
    <property type="entry name" value="PPM_2"/>
    <property type="match status" value="1"/>
</dbReference>
<proteinExistence type="predicted"/>
<keyword evidence="16" id="KW-1185">Reference proteome</keyword>
<comment type="catalytic activity">
    <reaction evidence="7">
        <text>O-phospho-L-seryl-[protein] + H2O = L-seryl-[protein] + phosphate</text>
        <dbReference type="Rhea" id="RHEA:20629"/>
        <dbReference type="Rhea" id="RHEA-COMP:9863"/>
        <dbReference type="Rhea" id="RHEA-COMP:11604"/>
        <dbReference type="ChEBI" id="CHEBI:15377"/>
        <dbReference type="ChEBI" id="CHEBI:29999"/>
        <dbReference type="ChEBI" id="CHEBI:43474"/>
        <dbReference type="ChEBI" id="CHEBI:83421"/>
        <dbReference type="EC" id="3.1.3.16"/>
    </reaction>
</comment>
<name>A0A428VVF7_AMYBA</name>
<evidence type="ECO:0000256" key="1">
    <source>
        <dbReference type="ARBA" id="ARBA00001936"/>
    </source>
</evidence>
<keyword evidence="5" id="KW-0904">Protein phosphatase</keyword>
<feature type="transmembrane region" description="Helical" evidence="13">
    <location>
        <begin position="299"/>
        <end position="321"/>
    </location>
</feature>
<gene>
    <name evidence="15" type="ORF">DMA12_47010</name>
</gene>
<comment type="cofactor">
    <cofactor evidence="1">
        <name>Mn(2+)</name>
        <dbReference type="ChEBI" id="CHEBI:29035"/>
    </cofactor>
</comment>
<evidence type="ECO:0000256" key="5">
    <source>
        <dbReference type="ARBA" id="ARBA00022912"/>
    </source>
</evidence>
<dbReference type="OrthoDB" id="9801841at2"/>
<evidence type="ECO:0000256" key="4">
    <source>
        <dbReference type="ARBA" id="ARBA00022801"/>
    </source>
</evidence>
<organism evidence="15 16">
    <name type="scientific">Amycolatopsis balhimycina DSM 5908</name>
    <dbReference type="NCBI Taxonomy" id="1081091"/>
    <lineage>
        <taxon>Bacteria</taxon>
        <taxon>Bacillati</taxon>
        <taxon>Actinomycetota</taxon>
        <taxon>Actinomycetes</taxon>
        <taxon>Pseudonocardiales</taxon>
        <taxon>Pseudonocardiaceae</taxon>
        <taxon>Amycolatopsis</taxon>
    </lineage>
</organism>
<keyword evidence="4" id="KW-0378">Hydrolase</keyword>
<dbReference type="SMART" id="SM00332">
    <property type="entry name" value="PP2Cc"/>
    <property type="match status" value="1"/>
</dbReference>
<dbReference type="FunFam" id="3.60.40.10:FF:000002">
    <property type="entry name" value="Serine/threonine phosphatase stp"/>
    <property type="match status" value="1"/>
</dbReference>
<protein>
    <recommendedName>
        <fullName evidence="9">Serine/threonine protein phosphatase PstP</fullName>
        <ecNumber evidence="2">3.1.3.16</ecNumber>
    </recommendedName>
    <alternativeName>
        <fullName evidence="11">Mycobacterial Ser/Thr phosphatase</fullName>
    </alternativeName>
    <alternativeName>
        <fullName evidence="10">PP2C-family Ser/Thr phosphatase</fullName>
    </alternativeName>
</protein>
<keyword evidence="13" id="KW-1133">Transmembrane helix</keyword>
<accession>A0A428VVF7</accession>
<dbReference type="Gene3D" id="3.60.40.10">
    <property type="entry name" value="PPM-type phosphatase domain"/>
    <property type="match status" value="1"/>
</dbReference>
<keyword evidence="13" id="KW-0472">Membrane</keyword>
<keyword evidence="13" id="KW-0812">Transmembrane</keyword>
<dbReference type="GO" id="GO:0046872">
    <property type="term" value="F:metal ion binding"/>
    <property type="evidence" value="ECO:0007669"/>
    <property type="project" value="UniProtKB-KW"/>
</dbReference>
<dbReference type="RefSeq" id="WP_020642633.1">
    <property type="nucleotide sequence ID" value="NZ_QHHU01000127.1"/>
</dbReference>
<dbReference type="GO" id="GO:0004722">
    <property type="term" value="F:protein serine/threonine phosphatase activity"/>
    <property type="evidence" value="ECO:0007669"/>
    <property type="project" value="UniProtKB-EC"/>
</dbReference>
<dbReference type="PANTHER" id="PTHR47992">
    <property type="entry name" value="PROTEIN PHOSPHATASE"/>
    <property type="match status" value="1"/>
</dbReference>
<evidence type="ECO:0000256" key="8">
    <source>
        <dbReference type="ARBA" id="ARBA00048336"/>
    </source>
</evidence>
<feature type="compositionally biased region" description="Low complexity" evidence="12">
    <location>
        <begin position="452"/>
        <end position="465"/>
    </location>
</feature>
<feature type="domain" description="PPM-type phosphatase" evidence="14">
    <location>
        <begin position="6"/>
        <end position="235"/>
    </location>
</feature>
<dbReference type="CDD" id="cd00143">
    <property type="entry name" value="PP2Cc"/>
    <property type="match status" value="1"/>
</dbReference>
<feature type="region of interest" description="Disordered" evidence="12">
    <location>
        <begin position="249"/>
        <end position="291"/>
    </location>
</feature>
<dbReference type="EC" id="3.1.3.16" evidence="2"/>
<evidence type="ECO:0000256" key="10">
    <source>
        <dbReference type="ARBA" id="ARBA00077741"/>
    </source>
</evidence>
<dbReference type="Proteomes" id="UP000286716">
    <property type="component" value="Unassembled WGS sequence"/>
</dbReference>
<evidence type="ECO:0000256" key="11">
    <source>
        <dbReference type="ARBA" id="ARBA00079123"/>
    </source>
</evidence>
<comment type="caution">
    <text evidence="15">The sequence shown here is derived from an EMBL/GenBank/DDBJ whole genome shotgun (WGS) entry which is preliminary data.</text>
</comment>
<sequence>MTLVLRYAARSDRGLVRSSNQDSVYAGPRLLALADGMGGHAAGEVASKVVIASLAPLDDDEPRDDLLAQLREAVANGNAAIAELVSQDPDLDGMGTTLTAVLFAGTRLGLVHVGDSRAYLLRGGQFAQITRDDSFVNELLEQGRITPEEAAVHPQRSLLLKALTGHEVEPSLTVREARSGDRYLICSDGLSGMVSDETLAEAVQIPDPQQCADRMIELALKGGGTDNVTVIIADVVDVDFGEDAPIVGGAAGDGSDELHQGDSPAARARALTQPPPQQRPELPQPSEDPKAKRRKRFRWLAGALVVLVVLAAAAIATRYFVLSQYYVGEGADEEVVIYRGVPGSILGIDLHTYEQGSCPPTQVCTDKLRVDQLQEDARLAVQNGVRKDSLDDARRYIDDFLQLHKRLNNCAPAGGTPSSTPTPSVTPTTTPSAPAGSTAPSSVNQPAGRDCSTPSSTAPTTGGGN</sequence>
<evidence type="ECO:0000313" key="16">
    <source>
        <dbReference type="Proteomes" id="UP000286716"/>
    </source>
</evidence>
<dbReference type="InterPro" id="IPR001932">
    <property type="entry name" value="PPM-type_phosphatase-like_dom"/>
</dbReference>
<dbReference type="EMBL" id="QHHU01000127">
    <property type="protein sequence ID" value="RSM34768.1"/>
    <property type="molecule type" value="Genomic_DNA"/>
</dbReference>
<evidence type="ECO:0000256" key="12">
    <source>
        <dbReference type="SAM" id="MobiDB-lite"/>
    </source>
</evidence>
<evidence type="ECO:0000256" key="9">
    <source>
        <dbReference type="ARBA" id="ARBA00071184"/>
    </source>
</evidence>